<dbReference type="AlphaFoldDB" id="A0A0G0UTU1"/>
<accession>A0A0G0UTU1</accession>
<name>A0A0G0UTU1_9BACT</name>
<feature type="non-terminal residue" evidence="1">
    <location>
        <position position="59"/>
    </location>
</feature>
<dbReference type="EMBL" id="LCAN01000029">
    <property type="protein sequence ID" value="KKR92118.1"/>
    <property type="molecule type" value="Genomic_DNA"/>
</dbReference>
<gene>
    <name evidence="1" type="ORF">UU41_C0029G0001</name>
</gene>
<organism evidence="1 2">
    <name type="scientific">Candidatus Roizmanbacteria bacterium GW2011_GWA1_41_13</name>
    <dbReference type="NCBI Taxonomy" id="1618474"/>
    <lineage>
        <taxon>Bacteria</taxon>
        <taxon>Candidatus Roizmaniibacteriota</taxon>
    </lineage>
</organism>
<reference evidence="1 2" key="1">
    <citation type="journal article" date="2015" name="Nature">
        <title>rRNA introns, odd ribosomes, and small enigmatic genomes across a large radiation of phyla.</title>
        <authorList>
            <person name="Brown C.T."/>
            <person name="Hug L.A."/>
            <person name="Thomas B.C."/>
            <person name="Sharon I."/>
            <person name="Castelle C.J."/>
            <person name="Singh A."/>
            <person name="Wilkins M.J."/>
            <person name="Williams K.H."/>
            <person name="Banfield J.F."/>
        </authorList>
    </citation>
    <scope>NUCLEOTIDE SEQUENCE [LARGE SCALE GENOMIC DNA]</scope>
</reference>
<protein>
    <submittedName>
        <fullName evidence="1">Uncharacterized protein</fullName>
    </submittedName>
</protein>
<evidence type="ECO:0000313" key="2">
    <source>
        <dbReference type="Proteomes" id="UP000034961"/>
    </source>
</evidence>
<sequence length="59" mass="6428">MAKRDELINFINKIIGLDLLEKAKAKDDMANGVQILGGSNVEVVTLGVSLNEEFLIKVV</sequence>
<evidence type="ECO:0000313" key="1">
    <source>
        <dbReference type="EMBL" id="KKR92118.1"/>
    </source>
</evidence>
<dbReference type="Proteomes" id="UP000034961">
    <property type="component" value="Unassembled WGS sequence"/>
</dbReference>
<proteinExistence type="predicted"/>
<comment type="caution">
    <text evidence="1">The sequence shown here is derived from an EMBL/GenBank/DDBJ whole genome shotgun (WGS) entry which is preliminary data.</text>
</comment>